<dbReference type="RefSeq" id="WP_204631117.1">
    <property type="nucleotide sequence ID" value="NZ_BSOC01000003.1"/>
</dbReference>
<keyword evidence="3" id="KW-0012">Acyltransferase</keyword>
<name>A0ABS2KE98_9GAMM</name>
<keyword evidence="1" id="KW-0472">Membrane</keyword>
<dbReference type="Proteomes" id="UP001430193">
    <property type="component" value="Unassembled WGS sequence"/>
</dbReference>
<evidence type="ECO:0000313" key="3">
    <source>
        <dbReference type="EMBL" id="MBM7129496.1"/>
    </source>
</evidence>
<feature type="transmembrane region" description="Helical" evidence="1">
    <location>
        <begin position="290"/>
        <end position="309"/>
    </location>
</feature>
<dbReference type="InterPro" id="IPR002656">
    <property type="entry name" value="Acyl_transf_3_dom"/>
</dbReference>
<reference evidence="3" key="1">
    <citation type="submission" date="2020-10" db="EMBL/GenBank/DDBJ databases">
        <title>Phylogeny of dyella-like bacteria.</title>
        <authorList>
            <person name="Fu J."/>
        </authorList>
    </citation>
    <scope>NUCLEOTIDE SEQUENCE</scope>
    <source>
        <strain evidence="3">DHON07</strain>
    </source>
</reference>
<keyword evidence="4" id="KW-1185">Reference proteome</keyword>
<keyword evidence="3" id="KW-0808">Transferase</keyword>
<organism evidence="3 4">
    <name type="scientific">Dyella mobilis</name>
    <dbReference type="NCBI Taxonomy" id="1849582"/>
    <lineage>
        <taxon>Bacteria</taxon>
        <taxon>Pseudomonadati</taxon>
        <taxon>Pseudomonadota</taxon>
        <taxon>Gammaproteobacteria</taxon>
        <taxon>Lysobacterales</taxon>
        <taxon>Rhodanobacteraceae</taxon>
        <taxon>Dyella</taxon>
    </lineage>
</organism>
<dbReference type="Pfam" id="PF01757">
    <property type="entry name" value="Acyl_transf_3"/>
    <property type="match status" value="1"/>
</dbReference>
<feature type="transmembrane region" description="Helical" evidence="1">
    <location>
        <begin position="197"/>
        <end position="221"/>
    </location>
</feature>
<evidence type="ECO:0000259" key="2">
    <source>
        <dbReference type="Pfam" id="PF01757"/>
    </source>
</evidence>
<dbReference type="EMBL" id="JADIKF010000038">
    <property type="protein sequence ID" value="MBM7129496.1"/>
    <property type="molecule type" value="Genomic_DNA"/>
</dbReference>
<evidence type="ECO:0000256" key="1">
    <source>
        <dbReference type="SAM" id="Phobius"/>
    </source>
</evidence>
<comment type="caution">
    <text evidence="3">The sequence shown here is derived from an EMBL/GenBank/DDBJ whole genome shotgun (WGS) entry which is preliminary data.</text>
</comment>
<sequence>MERKPGLDLLRAVAILWVMPFHSYLAGYTGGGVLRWSGWMGVDLFFALSGFLIGSQVFNALASRGRVDFVDFYLRRCFRTLPAYFVVLAVYVAWPSLREEPGMMPLWQFLTYTLNLFIDPNRGAFSHAWSLCVEEQFYLVFPLLALLLARKGRLGRGVAVIAALILGGIVLRAWLWLHAVGPVEAKGGDDGVTYLKLLYYPTYARLDDLLGGIALAAARSYRTRGWAWIERNANVVLLAGVVLTGLCMWGFNGQQRFGFAANVFGYPMLALAMTALVAGAAGQRSVLSRIRIPGAAWFAAASYSLYLTHKMVYGQLHGRFAPWVDGHGIWTALIYAAAVLATGAALHYLVERPCLRLREPVRRMWARRESRYATTPIA</sequence>
<feature type="transmembrane region" description="Helical" evidence="1">
    <location>
        <begin position="257"/>
        <end position="278"/>
    </location>
</feature>
<feature type="transmembrane region" description="Helical" evidence="1">
    <location>
        <begin position="81"/>
        <end position="97"/>
    </location>
</feature>
<dbReference type="PANTHER" id="PTHR23028">
    <property type="entry name" value="ACETYLTRANSFERASE"/>
    <property type="match status" value="1"/>
</dbReference>
<feature type="transmembrane region" description="Helical" evidence="1">
    <location>
        <begin position="9"/>
        <end position="27"/>
    </location>
</feature>
<gene>
    <name evidence="3" type="ORF">ISS99_08165</name>
</gene>
<dbReference type="GO" id="GO:0016746">
    <property type="term" value="F:acyltransferase activity"/>
    <property type="evidence" value="ECO:0007669"/>
    <property type="project" value="UniProtKB-KW"/>
</dbReference>
<feature type="transmembrane region" description="Helical" evidence="1">
    <location>
        <begin position="233"/>
        <end position="251"/>
    </location>
</feature>
<dbReference type="InterPro" id="IPR050879">
    <property type="entry name" value="Acyltransferase_3"/>
</dbReference>
<feature type="transmembrane region" description="Helical" evidence="1">
    <location>
        <begin position="158"/>
        <end position="177"/>
    </location>
</feature>
<keyword evidence="1" id="KW-1133">Transmembrane helix</keyword>
<accession>A0ABS2KE98</accession>
<proteinExistence type="predicted"/>
<feature type="domain" description="Acyltransferase 3" evidence="2">
    <location>
        <begin position="6"/>
        <end position="344"/>
    </location>
</feature>
<feature type="transmembrane region" description="Helical" evidence="1">
    <location>
        <begin position="39"/>
        <end position="61"/>
    </location>
</feature>
<feature type="transmembrane region" description="Helical" evidence="1">
    <location>
        <begin position="329"/>
        <end position="350"/>
    </location>
</feature>
<keyword evidence="1" id="KW-0812">Transmembrane</keyword>
<evidence type="ECO:0000313" key="4">
    <source>
        <dbReference type="Proteomes" id="UP001430193"/>
    </source>
</evidence>
<feature type="transmembrane region" description="Helical" evidence="1">
    <location>
        <begin position="128"/>
        <end position="149"/>
    </location>
</feature>
<protein>
    <submittedName>
        <fullName evidence="3">Acyltransferase</fullName>
    </submittedName>
</protein>
<dbReference type="PANTHER" id="PTHR23028:SF53">
    <property type="entry name" value="ACYL_TRANSF_3 DOMAIN-CONTAINING PROTEIN"/>
    <property type="match status" value="1"/>
</dbReference>